<evidence type="ECO:0000256" key="4">
    <source>
        <dbReference type="ARBA" id="ARBA00022490"/>
    </source>
</evidence>
<comment type="caution">
    <text evidence="11">The sequence shown here is derived from an EMBL/GenBank/DDBJ whole genome shotgun (WGS) entry which is preliminary data.</text>
</comment>
<evidence type="ECO:0000256" key="8">
    <source>
        <dbReference type="SAM" id="MobiDB-lite"/>
    </source>
</evidence>
<accession>A0A8S9Y052</accession>
<dbReference type="Gene3D" id="1.20.1280.50">
    <property type="match status" value="1"/>
</dbReference>
<evidence type="ECO:0000313" key="12">
    <source>
        <dbReference type="Proteomes" id="UP000466442"/>
    </source>
</evidence>
<dbReference type="CDD" id="cd22089">
    <property type="entry name" value="F-box_FBXO9"/>
    <property type="match status" value="1"/>
</dbReference>
<dbReference type="Gene3D" id="1.25.40.10">
    <property type="entry name" value="Tetratricopeptide repeat domain"/>
    <property type="match status" value="1"/>
</dbReference>
<keyword evidence="5" id="KW-0833">Ubl conjugation pathway</keyword>
<feature type="compositionally biased region" description="Basic and acidic residues" evidence="8">
    <location>
        <begin position="35"/>
        <end position="46"/>
    </location>
</feature>
<dbReference type="GO" id="GO:0031146">
    <property type="term" value="P:SCF-dependent proteasomal ubiquitin-dependent protein catabolic process"/>
    <property type="evidence" value="ECO:0007669"/>
    <property type="project" value="TreeGrafter"/>
</dbReference>
<keyword evidence="4" id="KW-0963">Cytoplasm</keyword>
<dbReference type="SUPFAM" id="SSF81383">
    <property type="entry name" value="F-box domain"/>
    <property type="match status" value="1"/>
</dbReference>
<sequence>MDQASGGMSGSGGDVEGGDDQEESSSSPKSTDALEEFRQEWKRELKSSPQHVVKQTTRSSSEGGTIPHNVVDKATTYFKLGIEHEEKGKMYEAIQYYRRAVQLYPDIEFHIFQAHSQPTFSEETQIDDDHEETYVEEDVESGVEEEEFDPEKTDLLTHLQLLSLRQQRRSLCFAQLPTNATHISALPMEVFLFILRWVVSSELDVRSLEMCSRVCRGFYICCRDPEIWRSACMRAWGVKGGNLSSGYSSWRDMFIRRPRLHFGGCYIAKTTYIRHGENSFQDQFYRPWHLVEYYRYLRFFSDGRVLMLTTPEAPASCVGLLKRRVPPARKPPILSGYFRLHDTIVSIVVTPSIDRKVTRSYSNFTESHTFHLELEILSHKKALHGQLAWRGYSVFTQRGGTETNTPFDLVAQRYPPFWYSRVKSYMAETKTPV</sequence>
<keyword evidence="6 7" id="KW-0802">TPR repeat</keyword>
<dbReference type="Pfam" id="PF12937">
    <property type="entry name" value="F-box-like"/>
    <property type="match status" value="1"/>
</dbReference>
<evidence type="ECO:0000256" key="3">
    <source>
        <dbReference type="ARBA" id="ARBA00019775"/>
    </source>
</evidence>
<dbReference type="PROSITE" id="PS50005">
    <property type="entry name" value="TPR"/>
    <property type="match status" value="1"/>
</dbReference>
<gene>
    <name evidence="11" type="ORF">GE061_010942</name>
</gene>
<dbReference type="FunFam" id="1.20.1280.50:FF:000012">
    <property type="entry name" value="F-box only protein 9"/>
    <property type="match status" value="1"/>
</dbReference>
<feature type="domain" description="F-box" evidence="9">
    <location>
        <begin position="183"/>
        <end position="234"/>
    </location>
</feature>
<dbReference type="GO" id="GO:0019005">
    <property type="term" value="C:SCF ubiquitin ligase complex"/>
    <property type="evidence" value="ECO:0007669"/>
    <property type="project" value="TreeGrafter"/>
</dbReference>
<reference evidence="11" key="1">
    <citation type="journal article" date="2021" name="Mol. Ecol. Resour.">
        <title>Apolygus lucorum genome provides insights into omnivorousness and mesophyll feeding.</title>
        <authorList>
            <person name="Liu Y."/>
            <person name="Liu H."/>
            <person name="Wang H."/>
            <person name="Huang T."/>
            <person name="Liu B."/>
            <person name="Yang B."/>
            <person name="Yin L."/>
            <person name="Li B."/>
            <person name="Zhang Y."/>
            <person name="Zhang S."/>
            <person name="Jiang F."/>
            <person name="Zhang X."/>
            <person name="Ren Y."/>
            <person name="Wang B."/>
            <person name="Wang S."/>
            <person name="Lu Y."/>
            <person name="Wu K."/>
            <person name="Fan W."/>
            <person name="Wang G."/>
        </authorList>
    </citation>
    <scope>NUCLEOTIDE SEQUENCE</scope>
    <source>
        <strain evidence="11">12Hb</strain>
    </source>
</reference>
<dbReference type="PROSITE" id="PS50293">
    <property type="entry name" value="TPR_REGION"/>
    <property type="match status" value="1"/>
</dbReference>
<organism evidence="11 12">
    <name type="scientific">Apolygus lucorum</name>
    <name type="common">Small green plant bug</name>
    <name type="synonym">Lygocoris lucorum</name>
    <dbReference type="NCBI Taxonomy" id="248454"/>
    <lineage>
        <taxon>Eukaryota</taxon>
        <taxon>Metazoa</taxon>
        <taxon>Ecdysozoa</taxon>
        <taxon>Arthropoda</taxon>
        <taxon>Hexapoda</taxon>
        <taxon>Insecta</taxon>
        <taxon>Pterygota</taxon>
        <taxon>Neoptera</taxon>
        <taxon>Paraneoptera</taxon>
        <taxon>Hemiptera</taxon>
        <taxon>Heteroptera</taxon>
        <taxon>Panheteroptera</taxon>
        <taxon>Cimicomorpha</taxon>
        <taxon>Miridae</taxon>
        <taxon>Mirini</taxon>
        <taxon>Apolygus</taxon>
    </lineage>
</organism>
<dbReference type="AlphaFoldDB" id="A0A8S9Y052"/>
<name>A0A8S9Y052_APOLU</name>
<comment type="pathway">
    <text evidence="2">Protein modification; protein ubiquitination.</text>
</comment>
<proteinExistence type="predicted"/>
<evidence type="ECO:0000259" key="9">
    <source>
        <dbReference type="Pfam" id="PF12937"/>
    </source>
</evidence>
<evidence type="ECO:0000256" key="7">
    <source>
        <dbReference type="PROSITE-ProRule" id="PRU00339"/>
    </source>
</evidence>
<dbReference type="InterPro" id="IPR001810">
    <property type="entry name" value="F-box_dom"/>
</dbReference>
<dbReference type="PANTHER" id="PTHR12874:SF29">
    <property type="entry name" value="F-BOX ONLY PROTEIN 9"/>
    <property type="match status" value="1"/>
</dbReference>
<evidence type="ECO:0000259" key="10">
    <source>
        <dbReference type="Pfam" id="PF19270"/>
    </source>
</evidence>
<feature type="region of interest" description="Disordered" evidence="8">
    <location>
        <begin position="1"/>
        <end position="68"/>
    </location>
</feature>
<evidence type="ECO:0000256" key="5">
    <source>
        <dbReference type="ARBA" id="ARBA00022786"/>
    </source>
</evidence>
<dbReference type="Pfam" id="PF19270">
    <property type="entry name" value="FBO_C"/>
    <property type="match status" value="1"/>
</dbReference>
<dbReference type="Proteomes" id="UP000466442">
    <property type="component" value="Unassembled WGS sequence"/>
</dbReference>
<dbReference type="OrthoDB" id="2117972at2759"/>
<feature type="domain" description="F-box protein Hrt3/FBXO9 C-terminal" evidence="10">
    <location>
        <begin position="248"/>
        <end position="352"/>
    </location>
</feature>
<dbReference type="InterPro" id="IPR011990">
    <property type="entry name" value="TPR-like_helical_dom_sf"/>
</dbReference>
<dbReference type="InterPro" id="IPR045464">
    <property type="entry name" value="Hrt3/FBXO9_C"/>
</dbReference>
<dbReference type="PANTHER" id="PTHR12874">
    <property type="entry name" value="F-BOX ONLY PROTEIN 48-RELATED"/>
    <property type="match status" value="1"/>
</dbReference>
<dbReference type="EMBL" id="WIXP02000003">
    <property type="protein sequence ID" value="KAF6213225.1"/>
    <property type="molecule type" value="Genomic_DNA"/>
</dbReference>
<evidence type="ECO:0000313" key="11">
    <source>
        <dbReference type="EMBL" id="KAF6213225.1"/>
    </source>
</evidence>
<dbReference type="GO" id="GO:0005737">
    <property type="term" value="C:cytoplasm"/>
    <property type="evidence" value="ECO:0007669"/>
    <property type="project" value="UniProtKB-SubCell"/>
</dbReference>
<evidence type="ECO:0000256" key="2">
    <source>
        <dbReference type="ARBA" id="ARBA00004906"/>
    </source>
</evidence>
<feature type="compositionally biased region" description="Polar residues" evidence="8">
    <location>
        <begin position="47"/>
        <end position="63"/>
    </location>
</feature>
<feature type="repeat" description="TPR" evidence="7">
    <location>
        <begin position="74"/>
        <end position="107"/>
    </location>
</feature>
<dbReference type="InterPro" id="IPR019734">
    <property type="entry name" value="TPR_rpt"/>
</dbReference>
<evidence type="ECO:0000256" key="1">
    <source>
        <dbReference type="ARBA" id="ARBA00004496"/>
    </source>
</evidence>
<protein>
    <recommendedName>
        <fullName evidence="3">F-box only protein 9</fullName>
    </recommendedName>
</protein>
<dbReference type="InterPro" id="IPR036047">
    <property type="entry name" value="F-box-like_dom_sf"/>
</dbReference>
<evidence type="ECO:0000256" key="6">
    <source>
        <dbReference type="ARBA" id="ARBA00022803"/>
    </source>
</evidence>
<keyword evidence="12" id="KW-1185">Reference proteome</keyword>
<dbReference type="SMART" id="SM00028">
    <property type="entry name" value="TPR"/>
    <property type="match status" value="1"/>
</dbReference>
<comment type="subcellular location">
    <subcellularLocation>
        <location evidence="1">Cytoplasm</location>
    </subcellularLocation>
</comment>